<feature type="compositionally biased region" description="Low complexity" evidence="2">
    <location>
        <begin position="392"/>
        <end position="405"/>
    </location>
</feature>
<sequence length="453" mass="51462">MLMSQDLIDIFGELNCPLINDIDLDSLSLIDFARLLNWISLQLNFFSKTDSLVNLIKDESDLDSLRIELNSLLSELGSIHMNTSVDDVANRHMILHSLAGDLLAARANYVKKFDENLDVFTDRLNPKNDMQIINNCLSIPKTPNQTKDIKTYFQTVRQRLDKSPLKYQDEDSLLLPNNARLTTTQWAELKLLNEQLANEYALRREMLLRRADMTVGSFYWNREKTGDTDEKIIKQIYQEKRKGWSSKPQVTLSHALAARNSDCDSLINKRISVSHANCIIEAKQIGKANTGLQQRLQLHKFLIGAVPDRGGRPYEKPPPPKETFSQQQSQRENRGGRGGGGGHRGGRGGNRGGHDDNRRQQQTYNNTNQYNQNQNRYNDNYGGGRIQNAGWQQQQQQQQQGGYYQDNRNYDDQRGGNSYHHHHYRGGGRDGYHRGGGGGGGYHRAGGRSGGRY</sequence>
<dbReference type="OrthoDB" id="512356at2759"/>
<protein>
    <submittedName>
        <fullName evidence="4">Protein fam98a</fullName>
    </submittedName>
</protein>
<dbReference type="AlphaFoldDB" id="A0A922I5E8"/>
<gene>
    <name evidence="4" type="primary">FAM98A</name>
    <name evidence="4" type="ORF">DERF_006080</name>
    <name evidence="3" type="ORF">HUG17_3079</name>
</gene>
<dbReference type="PANTHER" id="PTHR31353:SF1">
    <property type="entry name" value="PROTEIN FAM98B"/>
    <property type="match status" value="1"/>
</dbReference>
<dbReference type="InterPro" id="IPR018797">
    <property type="entry name" value="FAM98"/>
</dbReference>
<evidence type="ECO:0000313" key="5">
    <source>
        <dbReference type="Proteomes" id="UP000790347"/>
    </source>
</evidence>
<dbReference type="EMBL" id="SDOV01000007">
    <property type="protein sequence ID" value="KAH7639046.1"/>
    <property type="molecule type" value="Genomic_DNA"/>
</dbReference>
<keyword evidence="5" id="KW-1185">Reference proteome</keyword>
<reference evidence="4" key="1">
    <citation type="submission" date="2013-05" db="EMBL/GenBank/DDBJ databases">
        <authorList>
            <person name="Yim A.K.Y."/>
            <person name="Chan T.F."/>
            <person name="Ji K.M."/>
            <person name="Liu X.Y."/>
            <person name="Zhou J.W."/>
            <person name="Li R.Q."/>
            <person name="Yang K.Y."/>
            <person name="Li J."/>
            <person name="Li M."/>
            <person name="Law P.T.W."/>
            <person name="Wu Y.L."/>
            <person name="Cai Z.L."/>
            <person name="Qin H."/>
            <person name="Bao Y."/>
            <person name="Leung R.K.K."/>
            <person name="Ng P.K.S."/>
            <person name="Zou J."/>
            <person name="Zhong X.J."/>
            <person name="Ran P.X."/>
            <person name="Zhong N.S."/>
            <person name="Liu Z.G."/>
            <person name="Tsui S.K.W."/>
        </authorList>
    </citation>
    <scope>NUCLEOTIDE SEQUENCE</scope>
    <source>
        <strain evidence="4">Derf</strain>
        <tissue evidence="4">Whole organism</tissue>
    </source>
</reference>
<dbReference type="GO" id="GO:0072669">
    <property type="term" value="C:tRNA-splicing ligase complex"/>
    <property type="evidence" value="ECO:0007669"/>
    <property type="project" value="TreeGrafter"/>
</dbReference>
<feature type="compositionally biased region" description="Basic and acidic residues" evidence="2">
    <location>
        <begin position="309"/>
        <end position="319"/>
    </location>
</feature>
<feature type="region of interest" description="Disordered" evidence="2">
    <location>
        <begin position="307"/>
        <end position="453"/>
    </location>
</feature>
<dbReference type="EMBL" id="ASGP02000002">
    <property type="protein sequence ID" value="KAH9522514.1"/>
    <property type="molecule type" value="Genomic_DNA"/>
</dbReference>
<evidence type="ECO:0000313" key="4">
    <source>
        <dbReference type="EMBL" id="KAH9522514.1"/>
    </source>
</evidence>
<comment type="caution">
    <text evidence="4">The sequence shown here is derived from an EMBL/GenBank/DDBJ whole genome shotgun (WGS) entry which is preliminary data.</text>
</comment>
<feature type="compositionally biased region" description="Gly residues" evidence="2">
    <location>
        <begin position="336"/>
        <end position="351"/>
    </location>
</feature>
<organism evidence="4 5">
    <name type="scientific">Dermatophagoides farinae</name>
    <name type="common">American house dust mite</name>
    <dbReference type="NCBI Taxonomy" id="6954"/>
    <lineage>
        <taxon>Eukaryota</taxon>
        <taxon>Metazoa</taxon>
        <taxon>Ecdysozoa</taxon>
        <taxon>Arthropoda</taxon>
        <taxon>Chelicerata</taxon>
        <taxon>Arachnida</taxon>
        <taxon>Acari</taxon>
        <taxon>Acariformes</taxon>
        <taxon>Sarcoptiformes</taxon>
        <taxon>Astigmata</taxon>
        <taxon>Psoroptidia</taxon>
        <taxon>Analgoidea</taxon>
        <taxon>Pyroglyphidae</taxon>
        <taxon>Dermatophagoidinae</taxon>
        <taxon>Dermatophagoides</taxon>
    </lineage>
</organism>
<name>A0A922I5E8_DERFA</name>
<dbReference type="Pfam" id="PF10239">
    <property type="entry name" value="DUF2465"/>
    <property type="match status" value="1"/>
</dbReference>
<dbReference type="Proteomes" id="UP000790347">
    <property type="component" value="Unassembled WGS sequence"/>
</dbReference>
<reference evidence="3" key="2">
    <citation type="submission" date="2020-06" db="EMBL/GenBank/DDBJ databases">
        <authorList>
            <person name="Ji K."/>
            <person name="Li J."/>
        </authorList>
    </citation>
    <scope>NUCLEOTIDE SEQUENCE</scope>
    <source>
        <strain evidence="3">JKM2019</strain>
        <tissue evidence="3">Whole body</tissue>
    </source>
</reference>
<proteinExistence type="inferred from homology"/>
<feature type="compositionally biased region" description="Low complexity" evidence="2">
    <location>
        <begin position="360"/>
        <end position="380"/>
    </location>
</feature>
<accession>A0A922I5E8</accession>
<evidence type="ECO:0000256" key="1">
    <source>
        <dbReference type="ARBA" id="ARBA00007218"/>
    </source>
</evidence>
<feature type="compositionally biased region" description="Gly residues" evidence="2">
    <location>
        <begin position="434"/>
        <end position="453"/>
    </location>
</feature>
<reference evidence="4" key="4">
    <citation type="journal article" date="2022" name="Res Sq">
        <title>Comparative Genomics Reveals Insights into the Divergent Evolution of Astigmatic Mites and Household Pest Adaptations.</title>
        <authorList>
            <person name="Xiong Q."/>
            <person name="Wan A.T.-Y."/>
            <person name="Liu X.-Y."/>
            <person name="Fung C.S.-H."/>
            <person name="Xiao X."/>
            <person name="Malainual N."/>
            <person name="Hou J."/>
            <person name="Wang L."/>
            <person name="Wang M."/>
            <person name="Yang K."/>
            <person name="Cui Y."/>
            <person name="Leung E."/>
            <person name="Nong W."/>
            <person name="Shin S.-K."/>
            <person name="Au S."/>
            <person name="Jeong K.Y."/>
            <person name="Chew F.T."/>
            <person name="Hui J."/>
            <person name="Leung T.F."/>
            <person name="Tungtrongchitr A."/>
            <person name="Zhong N."/>
            <person name="Liu Z."/>
            <person name="Tsui S."/>
        </authorList>
    </citation>
    <scope>NUCLEOTIDE SEQUENCE</scope>
    <source>
        <strain evidence="4">Derf</strain>
        <tissue evidence="4">Whole organism</tissue>
    </source>
</reference>
<reference evidence="3" key="3">
    <citation type="journal article" date="2021" name="World Allergy Organ. J.">
        <title>Chromosome-level assembly of Dermatophagoides farinae genome and transcriptome reveals two novel allergens Der f 37 and Der f 39.</title>
        <authorList>
            <person name="Chen J."/>
            <person name="Cai Z."/>
            <person name="Fan D."/>
            <person name="Hu J."/>
            <person name="Hou Y."/>
            <person name="He Y."/>
            <person name="Zhang Z."/>
            <person name="Zhao Z."/>
            <person name="Gao P."/>
            <person name="Hu W."/>
            <person name="Sun J."/>
            <person name="Li J."/>
            <person name="Ji K."/>
        </authorList>
    </citation>
    <scope>NUCLEOTIDE SEQUENCE</scope>
    <source>
        <strain evidence="3">JKM2019</strain>
    </source>
</reference>
<comment type="similarity">
    <text evidence="1">Belongs to the FAM98 family.</text>
</comment>
<evidence type="ECO:0000256" key="2">
    <source>
        <dbReference type="SAM" id="MobiDB-lite"/>
    </source>
</evidence>
<evidence type="ECO:0000313" key="3">
    <source>
        <dbReference type="EMBL" id="KAH7639046.1"/>
    </source>
</evidence>
<dbReference type="Proteomes" id="UP000828236">
    <property type="component" value="Unassembled WGS sequence"/>
</dbReference>
<dbReference type="PANTHER" id="PTHR31353">
    <property type="entry name" value="FAM98"/>
    <property type="match status" value="1"/>
</dbReference>